<dbReference type="CDD" id="cd06170">
    <property type="entry name" value="LuxR_C_like"/>
    <property type="match status" value="1"/>
</dbReference>
<keyword evidence="2" id="KW-0805">Transcription regulation</keyword>
<gene>
    <name evidence="8" type="ORF">U6A24_00465</name>
</gene>
<feature type="domain" description="Response regulatory" evidence="7">
    <location>
        <begin position="3"/>
        <end position="119"/>
    </location>
</feature>
<reference evidence="8 9" key="1">
    <citation type="journal article" date="2013" name="Int. J. Syst. Evol. Microbiol.">
        <title>Aquimarina gracilis sp. nov., isolated from the gut microflora of a mussel, Mytilus coruscus, and emended description of Aquimarina spongiae.</title>
        <authorList>
            <person name="Park S.C."/>
            <person name="Choe H.N."/>
            <person name="Baik K.S."/>
            <person name="Seong C.N."/>
        </authorList>
    </citation>
    <scope>NUCLEOTIDE SEQUENCE [LARGE SCALE GENOMIC DNA]</scope>
    <source>
        <strain evidence="8 9">PSC32</strain>
    </source>
</reference>
<evidence type="ECO:0000259" key="7">
    <source>
        <dbReference type="PROSITE" id="PS50110"/>
    </source>
</evidence>
<evidence type="ECO:0000256" key="1">
    <source>
        <dbReference type="ARBA" id="ARBA00022553"/>
    </source>
</evidence>
<name>A0ABU5ZQG7_9FLAO</name>
<dbReference type="RefSeq" id="WP_324177962.1">
    <property type="nucleotide sequence ID" value="NZ_BAABAW010000001.1"/>
</dbReference>
<evidence type="ECO:0000259" key="6">
    <source>
        <dbReference type="PROSITE" id="PS50043"/>
    </source>
</evidence>
<keyword evidence="1 5" id="KW-0597">Phosphoprotein</keyword>
<evidence type="ECO:0000313" key="9">
    <source>
        <dbReference type="Proteomes" id="UP001327027"/>
    </source>
</evidence>
<dbReference type="SUPFAM" id="SSF46894">
    <property type="entry name" value="C-terminal effector domain of the bipartite response regulators"/>
    <property type="match status" value="1"/>
</dbReference>
<protein>
    <submittedName>
        <fullName evidence="8">Response regulator transcription factor</fullName>
    </submittedName>
</protein>
<dbReference type="PRINTS" id="PR00038">
    <property type="entry name" value="HTHLUXR"/>
</dbReference>
<keyword evidence="4" id="KW-0804">Transcription</keyword>
<dbReference type="PANTHER" id="PTHR43214">
    <property type="entry name" value="TWO-COMPONENT RESPONSE REGULATOR"/>
    <property type="match status" value="1"/>
</dbReference>
<evidence type="ECO:0000256" key="5">
    <source>
        <dbReference type="PROSITE-ProRule" id="PRU00169"/>
    </source>
</evidence>
<dbReference type="SMART" id="SM00421">
    <property type="entry name" value="HTH_LUXR"/>
    <property type="match status" value="1"/>
</dbReference>
<dbReference type="SMART" id="SM00448">
    <property type="entry name" value="REC"/>
    <property type="match status" value="1"/>
</dbReference>
<dbReference type="SUPFAM" id="SSF52172">
    <property type="entry name" value="CheY-like"/>
    <property type="match status" value="1"/>
</dbReference>
<dbReference type="CDD" id="cd17535">
    <property type="entry name" value="REC_NarL-like"/>
    <property type="match status" value="1"/>
</dbReference>
<accession>A0ABU5ZQG7</accession>
<dbReference type="Pfam" id="PF00072">
    <property type="entry name" value="Response_reg"/>
    <property type="match status" value="1"/>
</dbReference>
<proteinExistence type="predicted"/>
<feature type="modified residue" description="4-aspartylphosphate" evidence="5">
    <location>
        <position position="54"/>
    </location>
</feature>
<comment type="caution">
    <text evidence="8">The sequence shown here is derived from an EMBL/GenBank/DDBJ whole genome shotgun (WGS) entry which is preliminary data.</text>
</comment>
<evidence type="ECO:0000313" key="8">
    <source>
        <dbReference type="EMBL" id="MEB3343908.1"/>
    </source>
</evidence>
<evidence type="ECO:0000256" key="4">
    <source>
        <dbReference type="ARBA" id="ARBA00023163"/>
    </source>
</evidence>
<sequence length="206" mass="23528">MISIMIADDHQMFREGLSVMLDSEKDIQVIDVVSNGKEVIKRLGLRTPDILLLDIEMPLQDGFDTLKWIKNEKIPTKVLALTMHKSSEFIKRIFMSGASGYIQKDMGRKELVKAILTLYKEGMYYTPEISKIVMESLKNKNQKSQISKREKEIIKLIADQLTTSEIAKRLHISPKTVESHRQNILLKLSLKNTAGLVKYAIQKGII</sequence>
<dbReference type="PROSITE" id="PS50043">
    <property type="entry name" value="HTH_LUXR_2"/>
    <property type="match status" value="1"/>
</dbReference>
<organism evidence="8 9">
    <name type="scientific">Aquimarina gracilis</name>
    <dbReference type="NCBI Taxonomy" id="874422"/>
    <lineage>
        <taxon>Bacteria</taxon>
        <taxon>Pseudomonadati</taxon>
        <taxon>Bacteroidota</taxon>
        <taxon>Flavobacteriia</taxon>
        <taxon>Flavobacteriales</taxon>
        <taxon>Flavobacteriaceae</taxon>
        <taxon>Aquimarina</taxon>
    </lineage>
</organism>
<dbReference type="InterPro" id="IPR058245">
    <property type="entry name" value="NreC/VraR/RcsB-like_REC"/>
</dbReference>
<dbReference type="InterPro" id="IPR039420">
    <property type="entry name" value="WalR-like"/>
</dbReference>
<evidence type="ECO:0000256" key="3">
    <source>
        <dbReference type="ARBA" id="ARBA00023125"/>
    </source>
</evidence>
<dbReference type="InterPro" id="IPR016032">
    <property type="entry name" value="Sig_transdc_resp-reg_C-effctor"/>
</dbReference>
<dbReference type="Pfam" id="PF00196">
    <property type="entry name" value="GerE"/>
    <property type="match status" value="1"/>
</dbReference>
<dbReference type="Proteomes" id="UP001327027">
    <property type="component" value="Unassembled WGS sequence"/>
</dbReference>
<keyword evidence="3" id="KW-0238">DNA-binding</keyword>
<dbReference type="InterPro" id="IPR001789">
    <property type="entry name" value="Sig_transdc_resp-reg_receiver"/>
</dbReference>
<dbReference type="EMBL" id="JAYKLX010000001">
    <property type="protein sequence ID" value="MEB3343908.1"/>
    <property type="molecule type" value="Genomic_DNA"/>
</dbReference>
<dbReference type="InterPro" id="IPR011006">
    <property type="entry name" value="CheY-like_superfamily"/>
</dbReference>
<evidence type="ECO:0000256" key="2">
    <source>
        <dbReference type="ARBA" id="ARBA00023015"/>
    </source>
</evidence>
<dbReference type="PANTHER" id="PTHR43214:SF41">
    <property type="entry name" value="NITRATE_NITRITE RESPONSE REGULATOR PROTEIN NARP"/>
    <property type="match status" value="1"/>
</dbReference>
<feature type="domain" description="HTH luxR-type" evidence="6">
    <location>
        <begin position="139"/>
        <end position="204"/>
    </location>
</feature>
<dbReference type="InterPro" id="IPR000792">
    <property type="entry name" value="Tscrpt_reg_LuxR_C"/>
</dbReference>
<dbReference type="PROSITE" id="PS50110">
    <property type="entry name" value="RESPONSE_REGULATORY"/>
    <property type="match status" value="1"/>
</dbReference>
<dbReference type="Gene3D" id="3.40.50.2300">
    <property type="match status" value="1"/>
</dbReference>
<keyword evidence="9" id="KW-1185">Reference proteome</keyword>